<evidence type="ECO:0000313" key="3">
    <source>
        <dbReference type="EMBL" id="CAJ0850348.1"/>
    </source>
</evidence>
<gene>
    <name evidence="3" type="ORF">AMST5_00256</name>
</gene>
<keyword evidence="1" id="KW-1133">Transmembrane helix</keyword>
<accession>A0AA48LWZ1</accession>
<name>A0AA48LWZ1_9ZZZZ</name>
<dbReference type="InterPro" id="IPR025640">
    <property type="entry name" value="GYF_2"/>
</dbReference>
<keyword evidence="1" id="KW-0472">Membrane</keyword>
<feature type="transmembrane region" description="Helical" evidence="1">
    <location>
        <begin position="92"/>
        <end position="112"/>
    </location>
</feature>
<protein>
    <recommendedName>
        <fullName evidence="2">GYF domain-containing protein</fullName>
    </recommendedName>
</protein>
<dbReference type="Pfam" id="PF14237">
    <property type="entry name" value="GYF_2"/>
    <property type="match status" value="1"/>
</dbReference>
<dbReference type="EMBL" id="OY288114">
    <property type="protein sequence ID" value="CAJ0850348.1"/>
    <property type="molecule type" value="Genomic_DNA"/>
</dbReference>
<dbReference type="AlphaFoldDB" id="A0AA48LWZ1"/>
<sequence length="252" mass="28151">MDYEWRYLEDGEVLGPLSTADIRRRLATADGQPHFVWKEGMIDWVDARELPQFSALSFAEDPAHGADPAPLAQNRERPTEHKSLAQRARHEMIAYLAVSGYLLIWFSAVMFYKATILGSVGIQFAPFGLAAVKALILGKFILVLEALRLGERRKGSRVLALDILREALLFTLVLIVLSIVEELIVGHFHGREARATIAEMGGGTIPQAIATSILMFLVLLPYLAFRRLALMHGALPELLFKRREFNSDSGRL</sequence>
<evidence type="ECO:0000259" key="2">
    <source>
        <dbReference type="Pfam" id="PF14237"/>
    </source>
</evidence>
<organism evidence="3">
    <name type="scientific">freshwater sediment metagenome</name>
    <dbReference type="NCBI Taxonomy" id="556182"/>
    <lineage>
        <taxon>unclassified sequences</taxon>
        <taxon>metagenomes</taxon>
        <taxon>ecological metagenomes</taxon>
    </lineage>
</organism>
<reference evidence="3" key="1">
    <citation type="submission" date="2023-07" db="EMBL/GenBank/DDBJ databases">
        <authorList>
            <person name="Pelsma A.J. K."/>
        </authorList>
    </citation>
    <scope>NUCLEOTIDE SEQUENCE</scope>
</reference>
<feature type="transmembrane region" description="Helical" evidence="1">
    <location>
        <begin position="124"/>
        <end position="147"/>
    </location>
</feature>
<feature type="transmembrane region" description="Helical" evidence="1">
    <location>
        <begin position="205"/>
        <end position="225"/>
    </location>
</feature>
<evidence type="ECO:0000256" key="1">
    <source>
        <dbReference type="SAM" id="Phobius"/>
    </source>
</evidence>
<feature type="domain" description="GYF" evidence="2">
    <location>
        <begin position="5"/>
        <end position="53"/>
    </location>
</feature>
<proteinExistence type="predicted"/>
<keyword evidence="1" id="KW-0812">Transmembrane</keyword>
<feature type="transmembrane region" description="Helical" evidence="1">
    <location>
        <begin position="167"/>
        <end position="185"/>
    </location>
</feature>